<dbReference type="AlphaFoldDB" id="A0A6L2JMT0"/>
<dbReference type="PANTHER" id="PTHR31425">
    <property type="entry name" value="PHOSPHORIBOSYLANTHRANILATE TRANSFERASE ISOFORM 1"/>
    <property type="match status" value="1"/>
</dbReference>
<comment type="caution">
    <text evidence="1">The sequence shown here is derived from an EMBL/GenBank/DDBJ whole genome shotgun (WGS) entry which is preliminary data.</text>
</comment>
<reference evidence="1" key="1">
    <citation type="journal article" date="2019" name="Sci. Rep.">
        <title>Draft genome of Tanacetum cinerariifolium, the natural source of mosquito coil.</title>
        <authorList>
            <person name="Yamashiro T."/>
            <person name="Shiraishi A."/>
            <person name="Satake H."/>
            <person name="Nakayama K."/>
        </authorList>
    </citation>
    <scope>NUCLEOTIDE SEQUENCE</scope>
</reference>
<proteinExistence type="predicted"/>
<name>A0A6L2JMT0_TANCI</name>
<protein>
    <submittedName>
        <fullName evidence="1">FT-interacting protein 1-like</fullName>
    </submittedName>
</protein>
<dbReference type="SUPFAM" id="SSF49562">
    <property type="entry name" value="C2 domain (Calcium/lipid-binding domain, CaLB)"/>
    <property type="match status" value="1"/>
</dbReference>
<dbReference type="InterPro" id="IPR035892">
    <property type="entry name" value="C2_domain_sf"/>
</dbReference>
<sequence>MYCVRKFKPHRRSRDEPQTAPMMTIMIVVSTELFKKERWNATPILNEPFKEPLILSVEDTVRPNKDDVLGRCMLPLQYVERRLDHKAINTRRFNLEKHVMVVEGEKKKEVKFVNKIHMKYINPVNGP</sequence>
<dbReference type="PANTHER" id="PTHR31425:SF50">
    <property type="entry name" value="FT-INTERACTING PROTEIN 3-RELATED"/>
    <property type="match status" value="1"/>
</dbReference>
<dbReference type="InterPro" id="IPR047259">
    <property type="entry name" value="QUIRKY-like"/>
</dbReference>
<accession>A0A6L2JMT0</accession>
<organism evidence="1">
    <name type="scientific">Tanacetum cinerariifolium</name>
    <name type="common">Dalmatian daisy</name>
    <name type="synonym">Chrysanthemum cinerariifolium</name>
    <dbReference type="NCBI Taxonomy" id="118510"/>
    <lineage>
        <taxon>Eukaryota</taxon>
        <taxon>Viridiplantae</taxon>
        <taxon>Streptophyta</taxon>
        <taxon>Embryophyta</taxon>
        <taxon>Tracheophyta</taxon>
        <taxon>Spermatophyta</taxon>
        <taxon>Magnoliopsida</taxon>
        <taxon>eudicotyledons</taxon>
        <taxon>Gunneridae</taxon>
        <taxon>Pentapetalae</taxon>
        <taxon>asterids</taxon>
        <taxon>campanulids</taxon>
        <taxon>Asterales</taxon>
        <taxon>Asteraceae</taxon>
        <taxon>Asteroideae</taxon>
        <taxon>Anthemideae</taxon>
        <taxon>Anthemidinae</taxon>
        <taxon>Tanacetum</taxon>
    </lineage>
</organism>
<evidence type="ECO:0000313" key="1">
    <source>
        <dbReference type="EMBL" id="GEU38256.1"/>
    </source>
</evidence>
<dbReference type="EMBL" id="BKCJ010001030">
    <property type="protein sequence ID" value="GEU38256.1"/>
    <property type="molecule type" value="Genomic_DNA"/>
</dbReference>
<gene>
    <name evidence="1" type="ORF">Tci_010234</name>
</gene>